<proteinExistence type="inferred from homology"/>
<comment type="caution">
    <text evidence="8">Lacks conserved residue(s) required for the propagation of feature annotation.</text>
</comment>
<dbReference type="InterPro" id="IPR002934">
    <property type="entry name" value="Polymerase_NTP_transf_dom"/>
</dbReference>
<dbReference type="PROSITE" id="PS51671">
    <property type="entry name" value="ACT"/>
    <property type="match status" value="2"/>
</dbReference>
<dbReference type="Gene3D" id="1.20.120.330">
    <property type="entry name" value="Nucleotidyltransferases domain 2"/>
    <property type="match status" value="1"/>
</dbReference>
<dbReference type="Proteomes" id="UP001178354">
    <property type="component" value="Unassembled WGS sequence"/>
</dbReference>
<evidence type="ECO:0000313" key="12">
    <source>
        <dbReference type="Proteomes" id="UP001178354"/>
    </source>
</evidence>
<dbReference type="InterPro" id="IPR003607">
    <property type="entry name" value="HD/PDEase_dom"/>
</dbReference>
<dbReference type="InterPro" id="IPR002912">
    <property type="entry name" value="ACT_dom"/>
</dbReference>
<dbReference type="PANTHER" id="PTHR47320">
    <property type="entry name" value="BIFUNCTIONAL URIDYLYLTRANSFERASE/URIDYLYL-REMOVING ENZYME"/>
    <property type="match status" value="1"/>
</dbReference>
<evidence type="ECO:0000259" key="9">
    <source>
        <dbReference type="PROSITE" id="PS51671"/>
    </source>
</evidence>
<dbReference type="SUPFAM" id="SSF109604">
    <property type="entry name" value="HD-domain/PDEase-like"/>
    <property type="match status" value="1"/>
</dbReference>
<comment type="function">
    <text evidence="8">Modifies, by uridylylation and deuridylylation, the PII regulatory proteins (GlnB and homologs), in response to the nitrogen status of the cell that GlnD senses through the glutamine level. Under low glutamine levels, catalyzes the conversion of the PII proteins and UTP to PII-UMP and PPi, while under higher glutamine levels, GlnD hydrolyzes PII-UMP to PII and UMP (deuridylylation). Thus, controls uridylylation state and activity of the PII proteins, and plays an important role in the regulation of nitrogen metabolism.</text>
</comment>
<comment type="catalytic activity">
    <reaction evidence="8">
        <text>[protein-PII]-L-tyrosine + UTP = [protein-PII]-uridylyl-L-tyrosine + diphosphate</text>
        <dbReference type="Rhea" id="RHEA:13673"/>
        <dbReference type="Rhea" id="RHEA-COMP:12147"/>
        <dbReference type="Rhea" id="RHEA-COMP:12148"/>
        <dbReference type="ChEBI" id="CHEBI:33019"/>
        <dbReference type="ChEBI" id="CHEBI:46398"/>
        <dbReference type="ChEBI" id="CHEBI:46858"/>
        <dbReference type="ChEBI" id="CHEBI:90602"/>
        <dbReference type="EC" id="2.7.7.59"/>
    </reaction>
</comment>
<dbReference type="AlphaFoldDB" id="A0AAW8B036"/>
<dbReference type="InterPro" id="IPR045865">
    <property type="entry name" value="ACT-like_dom_sf"/>
</dbReference>
<keyword evidence="6 8" id="KW-0511">Multifunctional enzyme</keyword>
<comment type="catalytic activity">
    <reaction evidence="7">
        <text>guanosine 3',5'-bis(diphosphate) + H2O = GDP + diphosphate + H(+)</text>
        <dbReference type="Rhea" id="RHEA:14253"/>
        <dbReference type="ChEBI" id="CHEBI:15377"/>
        <dbReference type="ChEBI" id="CHEBI:15378"/>
        <dbReference type="ChEBI" id="CHEBI:33019"/>
        <dbReference type="ChEBI" id="CHEBI:58189"/>
        <dbReference type="ChEBI" id="CHEBI:77828"/>
        <dbReference type="EC" id="3.1.7.2"/>
    </reaction>
</comment>
<dbReference type="GO" id="GO:0008893">
    <property type="term" value="F:guanosine-3',5'-bis(diphosphate) 3'-diphosphatase activity"/>
    <property type="evidence" value="ECO:0007669"/>
    <property type="project" value="UniProtKB-EC"/>
</dbReference>
<dbReference type="RefSeq" id="WP_305169019.1">
    <property type="nucleotide sequence ID" value="NZ_JAUUUU010000001.1"/>
</dbReference>
<organism evidence="11 12">
    <name type="scientific">Porticoccus litoralis</name>
    <dbReference type="NCBI Taxonomy" id="434086"/>
    <lineage>
        <taxon>Bacteria</taxon>
        <taxon>Pseudomonadati</taxon>
        <taxon>Pseudomonadota</taxon>
        <taxon>Gammaproteobacteria</taxon>
        <taxon>Cellvibrionales</taxon>
        <taxon>Porticoccaceae</taxon>
        <taxon>Porticoccus</taxon>
    </lineage>
</organism>
<dbReference type="PANTHER" id="PTHR47320:SF1">
    <property type="entry name" value="BIFUNCTIONAL URIDYLYLTRANSFERASE_URIDYLYL-REMOVING ENZYME"/>
    <property type="match status" value="1"/>
</dbReference>
<keyword evidence="1 8" id="KW-0808">Transferase</keyword>
<dbReference type="Pfam" id="PF01909">
    <property type="entry name" value="NTP_transf_2"/>
    <property type="match status" value="1"/>
</dbReference>
<dbReference type="SUPFAM" id="SSF55021">
    <property type="entry name" value="ACT-like"/>
    <property type="match status" value="1"/>
</dbReference>
<accession>A0AAW8B036</accession>
<evidence type="ECO:0000256" key="6">
    <source>
        <dbReference type="ARBA" id="ARBA00023268"/>
    </source>
</evidence>
<dbReference type="CDD" id="cd04900">
    <property type="entry name" value="ACT_UUR-like_1"/>
    <property type="match status" value="1"/>
</dbReference>
<dbReference type="PIRSF" id="PIRSF006288">
    <property type="entry name" value="PII_uridyltransf"/>
    <property type="match status" value="1"/>
</dbReference>
<keyword evidence="5 8" id="KW-0460">Magnesium</keyword>
<dbReference type="SUPFAM" id="SSF81593">
    <property type="entry name" value="Nucleotidyltransferase substrate binding subunit/domain"/>
    <property type="match status" value="1"/>
</dbReference>
<comment type="catalytic activity">
    <reaction evidence="8">
        <text>[protein-PII]-uridylyl-L-tyrosine + H2O = [protein-PII]-L-tyrosine + UMP + H(+)</text>
        <dbReference type="Rhea" id="RHEA:48600"/>
        <dbReference type="Rhea" id="RHEA-COMP:12147"/>
        <dbReference type="Rhea" id="RHEA-COMP:12148"/>
        <dbReference type="ChEBI" id="CHEBI:15377"/>
        <dbReference type="ChEBI" id="CHEBI:15378"/>
        <dbReference type="ChEBI" id="CHEBI:46858"/>
        <dbReference type="ChEBI" id="CHEBI:57865"/>
        <dbReference type="ChEBI" id="CHEBI:90602"/>
    </reaction>
</comment>
<dbReference type="InterPro" id="IPR010043">
    <property type="entry name" value="UTase/UR"/>
</dbReference>
<reference evidence="11" key="2">
    <citation type="submission" date="2023-08" db="EMBL/GenBank/DDBJ databases">
        <authorList>
            <person name="Luo J."/>
        </authorList>
    </citation>
    <scope>NUCLEOTIDE SEQUENCE</scope>
    <source>
        <strain evidence="11">DSM 25064</strain>
    </source>
</reference>
<keyword evidence="4 8" id="KW-0378">Hydrolase</keyword>
<dbReference type="EC" id="2.7.7.59" evidence="8"/>
<dbReference type="InterPro" id="IPR013546">
    <property type="entry name" value="PII_UdlTrfase/GS_AdlTrfase"/>
</dbReference>
<dbReference type="CDD" id="cd04899">
    <property type="entry name" value="ACT_ACR-UUR-like_2"/>
    <property type="match status" value="1"/>
</dbReference>
<comment type="cofactor">
    <cofactor evidence="8">
        <name>Mg(2+)</name>
        <dbReference type="ChEBI" id="CHEBI:18420"/>
    </cofactor>
</comment>
<dbReference type="FunFam" id="1.10.3090.10:FF:000005">
    <property type="entry name" value="Bifunctional uridylyltransferase/uridylyl-removing enzyme"/>
    <property type="match status" value="1"/>
</dbReference>
<reference evidence="11" key="1">
    <citation type="journal article" date="2010" name="Int. J. Syst. Evol. Microbiol.">
        <title>Porticoccus litoralis gen. nov., sp. nov., a gammaproteobacterium isolated from the Yellow Sea.</title>
        <authorList>
            <person name="Oh H.M."/>
            <person name="Kim H."/>
            <person name="Kim K.M."/>
            <person name="Min G.S."/>
            <person name="Cho J.C."/>
        </authorList>
    </citation>
    <scope>NUCLEOTIDE SEQUENCE</scope>
    <source>
        <strain evidence="11">DSM 25064</strain>
    </source>
</reference>
<dbReference type="Pfam" id="PF01966">
    <property type="entry name" value="HD"/>
    <property type="match status" value="1"/>
</dbReference>
<comment type="domain">
    <text evidence="8">Has four distinct domains: an N-terminal nucleotidyltransferase (NT) domain responsible for UTase activity, a central HD domain that encodes UR activity, and two C-terminal ACT domains that seem to have a role in glutamine sensing.</text>
</comment>
<dbReference type="GO" id="GO:0006808">
    <property type="term" value="P:regulation of nitrogen utilization"/>
    <property type="evidence" value="ECO:0007669"/>
    <property type="project" value="UniProtKB-UniRule"/>
</dbReference>
<dbReference type="EC" id="3.1.4.-" evidence="8"/>
<keyword evidence="2 8" id="KW-0548">Nucleotidyltransferase</keyword>
<comment type="caution">
    <text evidence="11">The sequence shown here is derived from an EMBL/GenBank/DDBJ whole genome shotgun (WGS) entry which is preliminary data.</text>
</comment>
<dbReference type="PROSITE" id="PS51831">
    <property type="entry name" value="HD"/>
    <property type="match status" value="1"/>
</dbReference>
<evidence type="ECO:0000256" key="2">
    <source>
        <dbReference type="ARBA" id="ARBA00022695"/>
    </source>
</evidence>
<keyword evidence="3" id="KW-0677">Repeat</keyword>
<dbReference type="InterPro" id="IPR006674">
    <property type="entry name" value="HD_domain"/>
</dbReference>
<dbReference type="HAMAP" id="MF_00277">
    <property type="entry name" value="PII_uridylyl_transf"/>
    <property type="match status" value="1"/>
</dbReference>
<dbReference type="SUPFAM" id="SSF81301">
    <property type="entry name" value="Nucleotidyltransferase"/>
    <property type="match status" value="1"/>
</dbReference>
<dbReference type="NCBIfam" id="TIGR01693">
    <property type="entry name" value="UTase_glnD"/>
    <property type="match status" value="1"/>
</dbReference>
<evidence type="ECO:0000313" key="11">
    <source>
        <dbReference type="EMBL" id="MDP1519505.1"/>
    </source>
</evidence>
<feature type="domain" description="ACT" evidence="9">
    <location>
        <begin position="814"/>
        <end position="893"/>
    </location>
</feature>
<evidence type="ECO:0000256" key="8">
    <source>
        <dbReference type="HAMAP-Rule" id="MF_00277"/>
    </source>
</evidence>
<dbReference type="SMART" id="SM00471">
    <property type="entry name" value="HDc"/>
    <property type="match status" value="1"/>
</dbReference>
<comment type="similarity">
    <text evidence="8">Belongs to the GlnD family.</text>
</comment>
<keyword evidence="12" id="KW-1185">Reference proteome</keyword>
<evidence type="ECO:0000256" key="1">
    <source>
        <dbReference type="ARBA" id="ARBA00022679"/>
    </source>
</evidence>
<dbReference type="InterPro" id="IPR043519">
    <property type="entry name" value="NT_sf"/>
</dbReference>
<dbReference type="GO" id="GO:0008081">
    <property type="term" value="F:phosphoric diester hydrolase activity"/>
    <property type="evidence" value="ECO:0007669"/>
    <property type="project" value="UniProtKB-UniRule"/>
</dbReference>
<name>A0AAW8B036_9GAMM</name>
<sequence length="903" mass="104783">MDEQSKTLLFFDERRFLEDVATRNPIEVFKNALEAANLHFNARFHEGEQTATLIHERAIFMDTILRHAWNRFSWSKNICLLAVGGYGRGELHPQSDIDIMILIRWGNPRRHQKNIEGFLTFLWDIQLKIGHSVRTMSQCVAEAKGDITVATNLMETRTIAGNESLRQLMTKKTGPKKIWSDKAFFRAKLLEQKERHEKHGNTEYNLEPNVKEAPGGLRDIQMINWVAKRHFNVESIDQLIGKEFLNAEEFLQLKRGEAFLWKVRYGLHLLADRPEERLMFDYQRKLAAMFGYHDSEERLGVEKFMQHYYQVVLSMREMNDVMLQYLDEVILRKDKAKNIYALNERFQVRDKHIETVGDYVFAKYPSALLEIFCLLGENENIVGIRAATIRQIRQHRKLIDDSFRHEPQNKKLFLRLLRCPHRMSTQLQRMTRYGILGRYLPEFGRIIGQTQHDMFHRYPVDAHTLQLIKNMRVLERPEMAERYPLCSHIYKNLPKPELVFVAGLYHDIAKGRGGDHSALGAHDAEEFCRRHGYSAEETRLISWLVAHHLIMSNTSQRADISDPDIIYKFARLMGNQLHLDYLFVLTVADITATNPTLWNTWKASLMRQLYSETKRALQRGLENPFDRDAWVESTKQAALDTLAELGITQPQAIEIWGNVDDEFFLREKADDIATYTAAIAARGDSNDPVILIQNAGVEIPIATQIFIHTKGMDNVFPTTAAALDHLQLNIMDARLHRDTEGHTFDTFYVLDENNQPFGDNTEMLEKTQRTLSHALKNPDPSAFNLNRRTPRHLKQLAMRTVASISNDIEKSATILEVITPDRPGLLAHLGRIFVRFELRLLSAKIATLGERVEDVFYLVNMDYSPLSNAEFCEELRDTICKELDARNEEDVEGETLPRMRLWR</sequence>
<evidence type="ECO:0000256" key="3">
    <source>
        <dbReference type="ARBA" id="ARBA00022737"/>
    </source>
</evidence>
<evidence type="ECO:0000259" key="10">
    <source>
        <dbReference type="PROSITE" id="PS51831"/>
    </source>
</evidence>
<dbReference type="CDD" id="cd05401">
    <property type="entry name" value="NT_GlnE_GlnD_like"/>
    <property type="match status" value="1"/>
</dbReference>
<dbReference type="Pfam" id="PF08335">
    <property type="entry name" value="GlnD_UR_UTase"/>
    <property type="match status" value="1"/>
</dbReference>
<evidence type="ECO:0000256" key="7">
    <source>
        <dbReference type="ARBA" id="ARBA00047968"/>
    </source>
</evidence>
<gene>
    <name evidence="8 11" type="primary">glnD</name>
    <name evidence="11" type="ORF">Q8A57_00805</name>
</gene>
<feature type="domain" description="ACT" evidence="9">
    <location>
        <begin position="704"/>
        <end position="790"/>
    </location>
</feature>
<dbReference type="EMBL" id="JAUUUU010000001">
    <property type="protein sequence ID" value="MDP1519505.1"/>
    <property type="molecule type" value="Genomic_DNA"/>
</dbReference>
<dbReference type="CDD" id="cd00077">
    <property type="entry name" value="HDc"/>
    <property type="match status" value="1"/>
</dbReference>
<evidence type="ECO:0000256" key="5">
    <source>
        <dbReference type="ARBA" id="ARBA00022842"/>
    </source>
</evidence>
<feature type="domain" description="HD" evidence="10">
    <location>
        <begin position="460"/>
        <end position="582"/>
    </location>
</feature>
<feature type="region of interest" description="Uridylyltransferase" evidence="8">
    <location>
        <begin position="1"/>
        <end position="341"/>
    </location>
</feature>
<dbReference type="Gene3D" id="1.10.3090.10">
    <property type="entry name" value="cca-adding enzyme, domain 2"/>
    <property type="match status" value="1"/>
</dbReference>
<evidence type="ECO:0000256" key="4">
    <source>
        <dbReference type="ARBA" id="ARBA00022801"/>
    </source>
</evidence>
<dbReference type="GO" id="GO:0008773">
    <property type="term" value="F:[protein-PII] uridylyltransferase activity"/>
    <property type="evidence" value="ECO:0007669"/>
    <property type="project" value="UniProtKB-UniRule"/>
</dbReference>
<comment type="activity regulation">
    <text evidence="8">Uridylyltransferase (UTase) activity is inhibited by glutamine, while glutamine activates uridylyl-removing (UR) activity.</text>
</comment>
<protein>
    <recommendedName>
        <fullName evidence="8">Bifunctional uridylyltransferase/uridylyl-removing enzyme</fullName>
        <shortName evidence="8">UTase/UR</shortName>
    </recommendedName>
    <alternativeName>
        <fullName evidence="8">Bifunctional [protein-PII] modification enzyme</fullName>
    </alternativeName>
    <alternativeName>
        <fullName evidence="8">Bifunctional nitrogen sensor protein</fullName>
    </alternativeName>
    <domain>
        <recommendedName>
            <fullName evidence="8">[Protein-PII] uridylyltransferase</fullName>
            <shortName evidence="8">PII uridylyltransferase</shortName>
            <shortName evidence="8">UTase</shortName>
            <ecNumber evidence="8">2.7.7.59</ecNumber>
        </recommendedName>
    </domain>
    <domain>
        <recommendedName>
            <fullName evidence="8">[Protein-PII]-UMP uridylyl-removing enzyme</fullName>
            <shortName evidence="8">UR</shortName>
            <ecNumber evidence="8">3.1.4.-</ecNumber>
        </recommendedName>
    </domain>
</protein>